<proteinExistence type="predicted"/>
<accession>A0A7K1LMT4</accession>
<evidence type="ECO:0000259" key="2">
    <source>
        <dbReference type="Pfam" id="PF12969"/>
    </source>
</evidence>
<organism evidence="3 4">
    <name type="scientific">Christiangramia aestuarii</name>
    <dbReference type="NCBI Taxonomy" id="1028746"/>
    <lineage>
        <taxon>Bacteria</taxon>
        <taxon>Pseudomonadati</taxon>
        <taxon>Bacteroidota</taxon>
        <taxon>Flavobacteriia</taxon>
        <taxon>Flavobacteriales</taxon>
        <taxon>Flavobacteriaceae</taxon>
        <taxon>Christiangramia</taxon>
    </lineage>
</organism>
<dbReference type="EMBL" id="VJVW01000002">
    <property type="protein sequence ID" value="MUP41961.1"/>
    <property type="molecule type" value="Genomic_DNA"/>
</dbReference>
<name>A0A7K1LMT4_9FLAO</name>
<gene>
    <name evidence="3" type="ORF">FLP08_05210</name>
</gene>
<dbReference type="Gene3D" id="2.60.40.3140">
    <property type="match status" value="1"/>
</dbReference>
<feature type="domain" description="Transglutaminase-like" evidence="1">
    <location>
        <begin position="274"/>
        <end position="369"/>
    </location>
</feature>
<dbReference type="Pfam" id="PF01841">
    <property type="entry name" value="Transglut_core"/>
    <property type="match status" value="1"/>
</dbReference>
<evidence type="ECO:0000313" key="4">
    <source>
        <dbReference type="Proteomes" id="UP000460416"/>
    </source>
</evidence>
<evidence type="ECO:0000313" key="3">
    <source>
        <dbReference type="EMBL" id="MUP41961.1"/>
    </source>
</evidence>
<dbReference type="InterPro" id="IPR024618">
    <property type="entry name" value="DUF3857"/>
</dbReference>
<dbReference type="Gene3D" id="3.10.620.30">
    <property type="match status" value="1"/>
</dbReference>
<dbReference type="Pfam" id="PF12969">
    <property type="entry name" value="DUF3857"/>
    <property type="match status" value="1"/>
</dbReference>
<dbReference type="InterPro" id="IPR038765">
    <property type="entry name" value="Papain-like_cys_pep_sf"/>
</dbReference>
<keyword evidence="4" id="KW-1185">Reference proteome</keyword>
<evidence type="ECO:0000259" key="1">
    <source>
        <dbReference type="Pfam" id="PF01841"/>
    </source>
</evidence>
<comment type="caution">
    <text evidence="3">The sequence shown here is derived from an EMBL/GenBank/DDBJ whole genome shotgun (WGS) entry which is preliminary data.</text>
</comment>
<dbReference type="Proteomes" id="UP000460416">
    <property type="component" value="Unassembled WGS sequence"/>
</dbReference>
<dbReference type="OrthoDB" id="8595007at2"/>
<dbReference type="SUPFAM" id="SSF54001">
    <property type="entry name" value="Cysteine proteinases"/>
    <property type="match status" value="1"/>
</dbReference>
<dbReference type="AlphaFoldDB" id="A0A7K1LMT4"/>
<sequence length="638" mass="73172">MRKLFIVCFLGIFSSLLSQENIKIIDIDPEMLVNANAVVRAHNVVIEIDDIDDVEITTTRIVTVLNEAGEKYIDAFENFDEGRSILDQEAIIYDGNGREIKKFKKRHFTSQSNFQDFVLFSDNQVSYLNFTPRGYPYTVSYKSRIRTNTSIFLPDWWPLEGYKVSVENSSYELKNEKNIPVRYSERNLEGLEVISSNSNNELKYSAKNIPARNYEDYSPAFEGLAPRVMVALEEYSLEGIEGRAKDWKSFGKWQYENLVAGTGELSDEIVRTITELTKNAQTTEEKARIIYKYVQENTRYIAVMLGIGGWKPYPAAEVDRLGYGDCKGLSNFTKALLASQGIEADYTVIYGGPKRDIDPGFTKMQGNHVVLSLPQEGKEDIWLECTNQDIPFNYLGDSTDDRYALKIRPTGGEIVRTPKYSADDNLKSVNAEVMLNETGGFSAEIHRTSSGVPYGNIYPIELQKKEVQENYYRENWGHFQNITIEELNYTNDKRKIEFTENLKIKADRFCRLAGNRLLLPLSFLEVGGMQVDKDTDRKNNIKINRGKTFKDSYTYTLPESYEVEALPENREIETEFGLISFSTEVLEKEGRVQIAVEKYLQILDGEWTPDKFEDFRSFINEIHKINNQKAVIVPTSKT</sequence>
<reference evidence="3 4" key="1">
    <citation type="submission" date="2019-07" db="EMBL/GenBank/DDBJ databases">
        <title>Gramella aestuarii sp. nov., isolated from a tidal flat, and emended description of Gramella echinicola.</title>
        <authorList>
            <person name="Liu L."/>
        </authorList>
    </citation>
    <scope>NUCLEOTIDE SEQUENCE [LARGE SCALE GENOMIC DNA]</scope>
    <source>
        <strain evidence="3 4">BS12</strain>
    </source>
</reference>
<dbReference type="RefSeq" id="WP_156274748.1">
    <property type="nucleotide sequence ID" value="NZ_BAABGI010000001.1"/>
</dbReference>
<feature type="domain" description="DUF3857" evidence="2">
    <location>
        <begin position="54"/>
        <end position="212"/>
    </location>
</feature>
<dbReference type="Gene3D" id="2.60.120.1130">
    <property type="match status" value="1"/>
</dbReference>
<protein>
    <submittedName>
        <fullName evidence="3">DUF3857 domain-containing protein</fullName>
    </submittedName>
</protein>
<dbReference type="InterPro" id="IPR002931">
    <property type="entry name" value="Transglutaminase-like"/>
</dbReference>